<proteinExistence type="predicted"/>
<feature type="region of interest" description="Disordered" evidence="1">
    <location>
        <begin position="14"/>
        <end position="40"/>
    </location>
</feature>
<evidence type="ECO:0000313" key="3">
    <source>
        <dbReference type="Proteomes" id="UP000242447"/>
    </source>
</evidence>
<dbReference type="AlphaFoldDB" id="A0A1W6P1D7"/>
<evidence type="ECO:0000313" key="2">
    <source>
        <dbReference type="EMBL" id="ARO15211.1"/>
    </source>
</evidence>
<sequence length="40" mass="4409">MRAIVAPLQEGHVDARPVRGKPQGILINQPRRRGPPEGLK</sequence>
<dbReference type="EMBL" id="CP019937">
    <property type="protein sequence ID" value="ARO15211.1"/>
    <property type="molecule type" value="Genomic_DNA"/>
</dbReference>
<gene>
    <name evidence="2" type="ORF">BVG79_01869</name>
</gene>
<reference evidence="2 3" key="1">
    <citation type="submission" date="2017-02" db="EMBL/GenBank/DDBJ databases">
        <title>Ketogulonicigenium robustum SPU B003 Genome sequencing and assembly.</title>
        <authorList>
            <person name="Li Y."/>
            <person name="Liu L."/>
            <person name="Wang C."/>
            <person name="Zhang M."/>
            <person name="Zhang T."/>
            <person name="Zhang Y."/>
        </authorList>
    </citation>
    <scope>NUCLEOTIDE SEQUENCE [LARGE SCALE GENOMIC DNA]</scope>
    <source>
        <strain evidence="2 3">SPU_B003</strain>
    </source>
</reference>
<accession>A0A1W6P1D7</accession>
<organism evidence="2 3">
    <name type="scientific">Ketogulonicigenium robustum</name>
    <dbReference type="NCBI Taxonomy" id="92947"/>
    <lineage>
        <taxon>Bacteria</taxon>
        <taxon>Pseudomonadati</taxon>
        <taxon>Pseudomonadota</taxon>
        <taxon>Alphaproteobacteria</taxon>
        <taxon>Rhodobacterales</taxon>
        <taxon>Roseobacteraceae</taxon>
        <taxon>Ketogulonicigenium</taxon>
    </lineage>
</organism>
<keyword evidence="3" id="KW-1185">Reference proteome</keyword>
<name>A0A1W6P1D7_9RHOB</name>
<protein>
    <submittedName>
        <fullName evidence="2">Uncharacterized protein</fullName>
    </submittedName>
</protein>
<dbReference type="Proteomes" id="UP000242447">
    <property type="component" value="Chromosome"/>
</dbReference>
<evidence type="ECO:0000256" key="1">
    <source>
        <dbReference type="SAM" id="MobiDB-lite"/>
    </source>
</evidence>
<dbReference type="KEGG" id="kro:BVG79_01869"/>
<dbReference type="STRING" id="92947.BVG79_01869"/>